<feature type="repeat" description="TPR" evidence="10">
    <location>
        <begin position="551"/>
        <end position="584"/>
    </location>
</feature>
<dbReference type="Proteomes" id="UP000597444">
    <property type="component" value="Unassembled WGS sequence"/>
</dbReference>
<dbReference type="InterPro" id="IPR027417">
    <property type="entry name" value="P-loop_NTPase"/>
</dbReference>
<feature type="domain" description="HTH cro/C1-type" evidence="12">
    <location>
        <begin position="13"/>
        <end position="67"/>
    </location>
</feature>
<dbReference type="InterPro" id="IPR010982">
    <property type="entry name" value="Lambda_DNA-bd_dom_sf"/>
</dbReference>
<evidence type="ECO:0000256" key="2">
    <source>
        <dbReference type="ARBA" id="ARBA00009622"/>
    </source>
</evidence>
<dbReference type="GO" id="GO:0019894">
    <property type="term" value="F:kinesin binding"/>
    <property type="evidence" value="ECO:0007669"/>
    <property type="project" value="TreeGrafter"/>
</dbReference>
<evidence type="ECO:0000256" key="11">
    <source>
        <dbReference type="SAM" id="MobiDB-lite"/>
    </source>
</evidence>
<comment type="subcellular location">
    <subcellularLocation>
        <location evidence="1">Cytoplasm</location>
        <location evidence="1">Cytoskeleton</location>
    </subcellularLocation>
</comment>
<dbReference type="PROSITE" id="PS50943">
    <property type="entry name" value="HTH_CROC1"/>
    <property type="match status" value="1"/>
</dbReference>
<dbReference type="InterPro" id="IPR019734">
    <property type="entry name" value="TPR_rpt"/>
</dbReference>
<dbReference type="PROSITE" id="PS50005">
    <property type="entry name" value="TPR"/>
    <property type="match status" value="5"/>
</dbReference>
<evidence type="ECO:0000256" key="7">
    <source>
        <dbReference type="ARBA" id="ARBA00023054"/>
    </source>
</evidence>
<dbReference type="SUPFAM" id="SSF48452">
    <property type="entry name" value="TPR-like"/>
    <property type="match status" value="3"/>
</dbReference>
<accession>A0A8J3I964</accession>
<keyword evidence="7" id="KW-0175">Coiled coil</keyword>
<evidence type="ECO:0000313" key="13">
    <source>
        <dbReference type="EMBL" id="GHO90221.1"/>
    </source>
</evidence>
<dbReference type="GO" id="GO:0005871">
    <property type="term" value="C:kinesin complex"/>
    <property type="evidence" value="ECO:0007669"/>
    <property type="project" value="InterPro"/>
</dbReference>
<evidence type="ECO:0000256" key="9">
    <source>
        <dbReference type="ARBA" id="ARBA00023212"/>
    </source>
</evidence>
<dbReference type="AlphaFoldDB" id="A0A8J3I964"/>
<comment type="caution">
    <text evidence="13">The sequence shown here is derived from an EMBL/GenBank/DDBJ whole genome shotgun (WGS) entry which is preliminary data.</text>
</comment>
<dbReference type="InterPro" id="IPR002151">
    <property type="entry name" value="Kinesin_light"/>
</dbReference>
<name>A0A8J3I964_9CHLR</name>
<dbReference type="InterPro" id="IPR056681">
    <property type="entry name" value="DUF7779"/>
</dbReference>
<keyword evidence="4" id="KW-0493">Microtubule</keyword>
<feature type="repeat" description="TPR" evidence="10">
    <location>
        <begin position="677"/>
        <end position="710"/>
    </location>
</feature>
<dbReference type="Gene3D" id="1.25.40.10">
    <property type="entry name" value="Tetratricopeptide repeat domain"/>
    <property type="match status" value="2"/>
</dbReference>
<dbReference type="Pfam" id="PF25000">
    <property type="entry name" value="DUF7779"/>
    <property type="match status" value="1"/>
</dbReference>
<feature type="repeat" description="TPR" evidence="10">
    <location>
        <begin position="635"/>
        <end position="668"/>
    </location>
</feature>
<evidence type="ECO:0000256" key="6">
    <source>
        <dbReference type="ARBA" id="ARBA00022803"/>
    </source>
</evidence>
<dbReference type="Pfam" id="PF13374">
    <property type="entry name" value="TPR_10"/>
    <property type="match status" value="1"/>
</dbReference>
<evidence type="ECO:0000313" key="14">
    <source>
        <dbReference type="Proteomes" id="UP000597444"/>
    </source>
</evidence>
<dbReference type="EMBL" id="BNJK01000001">
    <property type="protein sequence ID" value="GHO90221.1"/>
    <property type="molecule type" value="Genomic_DNA"/>
</dbReference>
<keyword evidence="6 10" id="KW-0802">TPR repeat</keyword>
<dbReference type="SMART" id="SM00028">
    <property type="entry name" value="TPR"/>
    <property type="match status" value="7"/>
</dbReference>
<comment type="similarity">
    <text evidence="2">Belongs to the kinesin light chain family.</text>
</comment>
<dbReference type="Gene3D" id="1.10.260.40">
    <property type="entry name" value="lambda repressor-like DNA-binding domains"/>
    <property type="match status" value="1"/>
</dbReference>
<keyword evidence="9" id="KW-0206">Cytoskeleton</keyword>
<dbReference type="GO" id="GO:0003677">
    <property type="term" value="F:DNA binding"/>
    <property type="evidence" value="ECO:0007669"/>
    <property type="project" value="InterPro"/>
</dbReference>
<dbReference type="GO" id="GO:0005874">
    <property type="term" value="C:microtubule"/>
    <property type="evidence" value="ECO:0007669"/>
    <property type="project" value="UniProtKB-KW"/>
</dbReference>
<dbReference type="RefSeq" id="WP_220201200.1">
    <property type="nucleotide sequence ID" value="NZ_BNJK01000001.1"/>
</dbReference>
<evidence type="ECO:0000256" key="3">
    <source>
        <dbReference type="ARBA" id="ARBA00022490"/>
    </source>
</evidence>
<keyword evidence="3" id="KW-0963">Cytoplasm</keyword>
<dbReference type="SUPFAM" id="SSF52540">
    <property type="entry name" value="P-loop containing nucleoside triphosphate hydrolases"/>
    <property type="match status" value="1"/>
</dbReference>
<dbReference type="GO" id="GO:0005737">
    <property type="term" value="C:cytoplasm"/>
    <property type="evidence" value="ECO:0007669"/>
    <property type="project" value="TreeGrafter"/>
</dbReference>
<dbReference type="CDD" id="cd00093">
    <property type="entry name" value="HTH_XRE"/>
    <property type="match status" value="1"/>
</dbReference>
<protein>
    <submittedName>
        <fullName evidence="13">Tetratricopeptide repeat protein</fullName>
    </submittedName>
</protein>
<proteinExistence type="inferred from homology"/>
<evidence type="ECO:0000256" key="8">
    <source>
        <dbReference type="ARBA" id="ARBA00023175"/>
    </source>
</evidence>
<organism evidence="13 14">
    <name type="scientific">Reticulibacter mediterranei</name>
    <dbReference type="NCBI Taxonomy" id="2778369"/>
    <lineage>
        <taxon>Bacteria</taxon>
        <taxon>Bacillati</taxon>
        <taxon>Chloroflexota</taxon>
        <taxon>Ktedonobacteria</taxon>
        <taxon>Ktedonobacterales</taxon>
        <taxon>Reticulibacteraceae</taxon>
        <taxon>Reticulibacter</taxon>
    </lineage>
</organism>
<dbReference type="PRINTS" id="PR00381">
    <property type="entry name" value="KINESINLIGHT"/>
</dbReference>
<evidence type="ECO:0000256" key="4">
    <source>
        <dbReference type="ARBA" id="ARBA00022701"/>
    </source>
</evidence>
<dbReference type="PROSITE" id="PS50293">
    <property type="entry name" value="TPR_REGION"/>
    <property type="match status" value="2"/>
</dbReference>
<dbReference type="PANTHER" id="PTHR45783">
    <property type="entry name" value="KINESIN LIGHT CHAIN"/>
    <property type="match status" value="1"/>
</dbReference>
<evidence type="ECO:0000259" key="12">
    <source>
        <dbReference type="PROSITE" id="PS50943"/>
    </source>
</evidence>
<feature type="region of interest" description="Disordered" evidence="11">
    <location>
        <begin position="826"/>
        <end position="845"/>
    </location>
</feature>
<dbReference type="PANTHER" id="PTHR45783:SF3">
    <property type="entry name" value="KINESIN LIGHT CHAIN"/>
    <property type="match status" value="1"/>
</dbReference>
<feature type="repeat" description="TPR" evidence="10">
    <location>
        <begin position="593"/>
        <end position="626"/>
    </location>
</feature>
<dbReference type="Pfam" id="PF01381">
    <property type="entry name" value="HTH_3"/>
    <property type="match status" value="1"/>
</dbReference>
<dbReference type="NCBIfam" id="NF040586">
    <property type="entry name" value="FxSxx_TPR"/>
    <property type="match status" value="1"/>
</dbReference>
<dbReference type="GO" id="GO:0007018">
    <property type="term" value="P:microtubule-based movement"/>
    <property type="evidence" value="ECO:0007669"/>
    <property type="project" value="TreeGrafter"/>
</dbReference>
<gene>
    <name evidence="13" type="ORF">KSF_002690</name>
</gene>
<keyword evidence="5" id="KW-0677">Repeat</keyword>
<keyword evidence="8" id="KW-0505">Motor protein</keyword>
<evidence type="ECO:0000256" key="5">
    <source>
        <dbReference type="ARBA" id="ARBA00022737"/>
    </source>
</evidence>
<evidence type="ECO:0000256" key="1">
    <source>
        <dbReference type="ARBA" id="ARBA00004245"/>
    </source>
</evidence>
<dbReference type="InterPro" id="IPR001387">
    <property type="entry name" value="Cro/C1-type_HTH"/>
</dbReference>
<dbReference type="SMART" id="SM00530">
    <property type="entry name" value="HTH_XRE"/>
    <property type="match status" value="1"/>
</dbReference>
<evidence type="ECO:0000256" key="10">
    <source>
        <dbReference type="PROSITE-ProRule" id="PRU00339"/>
    </source>
</evidence>
<dbReference type="Pfam" id="PF13424">
    <property type="entry name" value="TPR_12"/>
    <property type="match status" value="3"/>
</dbReference>
<dbReference type="Gene3D" id="3.40.50.300">
    <property type="entry name" value="P-loop containing nucleotide triphosphate hydrolases"/>
    <property type="match status" value="1"/>
</dbReference>
<feature type="region of interest" description="Disordered" evidence="11">
    <location>
        <begin position="70"/>
        <end position="93"/>
    </location>
</feature>
<dbReference type="InterPro" id="IPR011990">
    <property type="entry name" value="TPR-like_helical_dom_sf"/>
</dbReference>
<sequence length="845" mass="96318">MQEPNKSSNTSPLRAARLQHHWSQRELAERVEATVSTVKRWERQATIPGPYFRLKLTALFGKSEEELGLREAPALPAPPSAREATGEEQTLPPVPTAPLWTIPYLRNPYFTGRDDLLDLLDEHLAAANGDETLTTRRVALTQRQALTGLGGIGKTQIAVEYAYRMREQGASPHTLWINAASPEALMTSFTALADLLPEFAARKETDQQRLVEALKGWLEECPQRWLLIFDNADDISLLPPYLPRYGNGSILLTTRAQAVGSLGLAIDVEKMSFLEGTRLLLRRAQCLQPLADDEMSAVEQLVVALDHFPLALEQAGAYIEETRCTFAHYLHLYHRHRSILLARRGVQSTNYPDSVATTWLLSFQNVQRANPTAAQLLQVCAFLAPDHIPEELLRDGAAYWPTLLQEAVTDPLTFDQALEALLRFSLVKRLATEQQLSIHRLVQVVQVEMLSPEEQRQWAERVVCAVNHLFPRQFRENVSSWPQCLRYLEQAQACAQLIQQHQLQFVQAADLLDRAGTYLYIRASFPQAEALCQQALHLREELLGAQHPETASSFHHLGCIYYEHGKYEQAEVYYRRALAIREELLGEQHSDTARTLNNLGVLYRQQGKYEQAEAFYQQALAIREELLGTQHPDTAITLNNLGRHYNEQGEHEQAETYFRRALAIYEEQYGIWHPEIAETLNNLGLLSYEQGKYGQAEVYFRRALAINEEQLGTQHFKTAEVMTNLAELYRGQHHYEQAEQLFTRTLVIQEHTLTANHPNLARTLHGFARFHEEVGALQAAGALYQRTLTIREHVYGPHHPKTSETRERLQTVQHLLENEEELLLNCEEESDTSSPLQENGRARQR</sequence>
<keyword evidence="14" id="KW-1185">Reference proteome</keyword>
<reference evidence="13" key="1">
    <citation type="submission" date="2020-10" db="EMBL/GenBank/DDBJ databases">
        <title>Taxonomic study of unclassified bacteria belonging to the class Ktedonobacteria.</title>
        <authorList>
            <person name="Yabe S."/>
            <person name="Wang C.M."/>
            <person name="Zheng Y."/>
            <person name="Sakai Y."/>
            <person name="Cavaletti L."/>
            <person name="Monciardini P."/>
            <person name="Donadio S."/>
        </authorList>
    </citation>
    <scope>NUCLEOTIDE SEQUENCE</scope>
    <source>
        <strain evidence="13">ID150040</strain>
    </source>
</reference>
<dbReference type="SUPFAM" id="SSF47413">
    <property type="entry name" value="lambda repressor-like DNA-binding domains"/>
    <property type="match status" value="1"/>
</dbReference>
<feature type="repeat" description="TPR" evidence="10">
    <location>
        <begin position="719"/>
        <end position="752"/>
    </location>
</feature>